<reference evidence="1" key="1">
    <citation type="submission" date="2019-04" db="EMBL/GenBank/DDBJ databases">
        <title>Friends and foes A comparative genomics studyof 23 Aspergillus species from section Flavi.</title>
        <authorList>
            <consortium name="DOE Joint Genome Institute"/>
            <person name="Kjaerbolling I."/>
            <person name="Vesth T."/>
            <person name="Frisvad J.C."/>
            <person name="Nybo J.L."/>
            <person name="Theobald S."/>
            <person name="Kildgaard S."/>
            <person name="Isbrandt T."/>
            <person name="Kuo A."/>
            <person name="Sato A."/>
            <person name="Lyhne E.K."/>
            <person name="Kogle M.E."/>
            <person name="Wiebenga A."/>
            <person name="Kun R.S."/>
            <person name="Lubbers R.J."/>
            <person name="Makela M.R."/>
            <person name="Barry K."/>
            <person name="Chovatia M."/>
            <person name="Clum A."/>
            <person name="Daum C."/>
            <person name="Haridas S."/>
            <person name="He G."/>
            <person name="LaButti K."/>
            <person name="Lipzen A."/>
            <person name="Mondo S."/>
            <person name="Riley R."/>
            <person name="Salamov A."/>
            <person name="Simmons B.A."/>
            <person name="Magnuson J.K."/>
            <person name="Henrissat B."/>
            <person name="Mortensen U.H."/>
            <person name="Larsen T.O."/>
            <person name="Devries R.P."/>
            <person name="Grigoriev I.V."/>
            <person name="Machida M."/>
            <person name="Baker S.E."/>
            <person name="Andersen M.R."/>
        </authorList>
    </citation>
    <scope>NUCLEOTIDE SEQUENCE [LARGE SCALE GENOMIC DNA]</scope>
    <source>
        <strain evidence="1">IBT 14317</strain>
    </source>
</reference>
<name>A0A5N7C7F2_PETAA</name>
<dbReference type="GO" id="GO:0009116">
    <property type="term" value="P:nucleoside metabolic process"/>
    <property type="evidence" value="ECO:0007669"/>
    <property type="project" value="InterPro"/>
</dbReference>
<dbReference type="InterPro" id="IPR053137">
    <property type="entry name" value="NLR-like"/>
</dbReference>
<dbReference type="PANTHER" id="PTHR46082:SF11">
    <property type="entry name" value="AAA+ ATPASE DOMAIN-CONTAINING PROTEIN-RELATED"/>
    <property type="match status" value="1"/>
</dbReference>
<dbReference type="Proteomes" id="UP000326877">
    <property type="component" value="Unassembled WGS sequence"/>
</dbReference>
<dbReference type="OrthoDB" id="1577640at2759"/>
<dbReference type="PANTHER" id="PTHR46082">
    <property type="entry name" value="ATP/GTP-BINDING PROTEIN-RELATED"/>
    <property type="match status" value="1"/>
</dbReference>
<organism evidence="1">
    <name type="scientific">Petromyces alliaceus</name>
    <name type="common">Aspergillus alliaceus</name>
    <dbReference type="NCBI Taxonomy" id="209559"/>
    <lineage>
        <taxon>Eukaryota</taxon>
        <taxon>Fungi</taxon>
        <taxon>Dikarya</taxon>
        <taxon>Ascomycota</taxon>
        <taxon>Pezizomycotina</taxon>
        <taxon>Eurotiomycetes</taxon>
        <taxon>Eurotiomycetidae</taxon>
        <taxon>Eurotiales</taxon>
        <taxon>Aspergillaceae</taxon>
        <taxon>Aspergillus</taxon>
        <taxon>Aspergillus subgen. Circumdati</taxon>
    </lineage>
</organism>
<evidence type="ECO:0000313" key="1">
    <source>
        <dbReference type="EMBL" id="KAE8389533.1"/>
    </source>
</evidence>
<dbReference type="SUPFAM" id="SSF53167">
    <property type="entry name" value="Purine and uridine phosphorylases"/>
    <property type="match status" value="1"/>
</dbReference>
<dbReference type="AlphaFoldDB" id="A0A5N7C7F2"/>
<dbReference type="GO" id="GO:0003824">
    <property type="term" value="F:catalytic activity"/>
    <property type="evidence" value="ECO:0007669"/>
    <property type="project" value="InterPro"/>
</dbReference>
<accession>A0A5N7C7F2</accession>
<dbReference type="EMBL" id="ML735264">
    <property type="protein sequence ID" value="KAE8389533.1"/>
    <property type="molecule type" value="Genomic_DNA"/>
</dbReference>
<dbReference type="Gene3D" id="3.40.50.1580">
    <property type="entry name" value="Nucleoside phosphorylase domain"/>
    <property type="match status" value="1"/>
</dbReference>
<dbReference type="InterPro" id="IPR035994">
    <property type="entry name" value="Nucleoside_phosphorylase_sf"/>
</dbReference>
<protein>
    <submittedName>
        <fullName evidence="1">Nucleoside phosphorylase domain-containing protein</fullName>
    </submittedName>
</protein>
<proteinExistence type="predicted"/>
<sequence>MALCRPQVHAVFSSVSWQNSGDWAAKAARDKATRAYTIGWVCVLGCEQDAARAFLDKEHEGLPNTHDQNAYIVGRRGKHNIVIARLIGLRTANAADTAANMLRTFTQIHFGLLAGVGGAPQTAPGEFGRRNDIRLGDVVVSKPQKYHVGLTYFRLPGGEHDLLFCATHCDPSQIMDRVPRPGDRPSVHYRLIASAVTTVRSPTFGDRLRRSNKVPRFEQEAAGLLDHFPHLVIWGIADYADSHKSKKWQPYAAVIAATYGKDLLAVIHPQEVAERTLAAEVSGGMYECP</sequence>
<gene>
    <name evidence="1" type="ORF">BDV23DRAFT_172989</name>
</gene>